<reference evidence="7 8" key="1">
    <citation type="submission" date="2018-03" db="EMBL/GenBank/DDBJ databases">
        <title>Genome sequence of the symbiotic type strain Mesorhizobium helmanticense CSLC115NT isolated from Lotus corniculatus nodules.</title>
        <authorList>
            <person name="Sannazzaro A.I."/>
            <person name="Torres Tejerizo G.A."/>
            <person name="Dip D."/>
            <person name="Caballero M."/>
            <person name="Pistorio M."/>
            <person name="Estrella M.J."/>
        </authorList>
    </citation>
    <scope>NUCLEOTIDE SEQUENCE [LARGE SCALE GENOMIC DNA]</scope>
    <source>
        <strain evidence="7 8">CSLC115N</strain>
    </source>
</reference>
<evidence type="ECO:0000313" key="8">
    <source>
        <dbReference type="Proteomes" id="UP000240259"/>
    </source>
</evidence>
<protein>
    <submittedName>
        <fullName evidence="7">Branched-chain amino acid ABC transporter permease</fullName>
    </submittedName>
</protein>
<feature type="transmembrane region" description="Helical" evidence="6">
    <location>
        <begin position="20"/>
        <end position="38"/>
    </location>
</feature>
<accession>A0A2T4INA1</accession>
<evidence type="ECO:0000256" key="3">
    <source>
        <dbReference type="ARBA" id="ARBA00022692"/>
    </source>
</evidence>
<keyword evidence="8" id="KW-1185">Reference proteome</keyword>
<dbReference type="AlphaFoldDB" id="A0A2T4INA1"/>
<dbReference type="OrthoDB" id="9814461at2"/>
<feature type="transmembrane region" description="Helical" evidence="6">
    <location>
        <begin position="98"/>
        <end position="118"/>
    </location>
</feature>
<dbReference type="InterPro" id="IPR001851">
    <property type="entry name" value="ABC_transp_permease"/>
</dbReference>
<dbReference type="EMBL" id="PZJX01000052">
    <property type="protein sequence ID" value="PTE07119.1"/>
    <property type="molecule type" value="Genomic_DNA"/>
</dbReference>
<dbReference type="RefSeq" id="WP_107652238.1">
    <property type="nucleotide sequence ID" value="NZ_PZJX01000052.1"/>
</dbReference>
<feature type="transmembrane region" description="Helical" evidence="6">
    <location>
        <begin position="258"/>
        <end position="287"/>
    </location>
</feature>
<name>A0A2T4INA1_9HYPH</name>
<feature type="transmembrane region" description="Helical" evidence="6">
    <location>
        <begin position="299"/>
        <end position="324"/>
    </location>
</feature>
<keyword evidence="4 6" id="KW-1133">Transmembrane helix</keyword>
<evidence type="ECO:0000256" key="1">
    <source>
        <dbReference type="ARBA" id="ARBA00004651"/>
    </source>
</evidence>
<dbReference type="PANTHER" id="PTHR30482">
    <property type="entry name" value="HIGH-AFFINITY BRANCHED-CHAIN AMINO ACID TRANSPORT SYSTEM PERMEASE"/>
    <property type="match status" value="1"/>
</dbReference>
<feature type="transmembrane region" description="Helical" evidence="6">
    <location>
        <begin position="45"/>
        <end position="65"/>
    </location>
</feature>
<evidence type="ECO:0000313" key="7">
    <source>
        <dbReference type="EMBL" id="PTE07119.1"/>
    </source>
</evidence>
<evidence type="ECO:0000256" key="6">
    <source>
        <dbReference type="SAM" id="Phobius"/>
    </source>
</evidence>
<keyword evidence="5 6" id="KW-0472">Membrane</keyword>
<evidence type="ECO:0000256" key="4">
    <source>
        <dbReference type="ARBA" id="ARBA00022989"/>
    </source>
</evidence>
<dbReference type="CDD" id="cd06581">
    <property type="entry name" value="TM_PBP1_LivM_like"/>
    <property type="match status" value="1"/>
</dbReference>
<evidence type="ECO:0000256" key="5">
    <source>
        <dbReference type="ARBA" id="ARBA00023136"/>
    </source>
</evidence>
<dbReference type="Proteomes" id="UP000240259">
    <property type="component" value="Unassembled WGS sequence"/>
</dbReference>
<proteinExistence type="predicted"/>
<evidence type="ECO:0000256" key="2">
    <source>
        <dbReference type="ARBA" id="ARBA00022475"/>
    </source>
</evidence>
<dbReference type="GO" id="GO:0015658">
    <property type="term" value="F:branched-chain amino acid transmembrane transporter activity"/>
    <property type="evidence" value="ECO:0007669"/>
    <property type="project" value="InterPro"/>
</dbReference>
<dbReference type="GO" id="GO:0005886">
    <property type="term" value="C:plasma membrane"/>
    <property type="evidence" value="ECO:0007669"/>
    <property type="project" value="UniProtKB-SubCell"/>
</dbReference>
<dbReference type="PANTHER" id="PTHR30482:SF20">
    <property type="entry name" value="HIGH-AFFINITY BRANCHED-CHAIN AMINO ACID TRANSPORT SYSTEM PERMEASE PROTEIN LIVM"/>
    <property type="match status" value="1"/>
</dbReference>
<gene>
    <name evidence="7" type="ORF">C9427_27780</name>
</gene>
<keyword evidence="2" id="KW-1003">Cell membrane</keyword>
<dbReference type="InterPro" id="IPR043428">
    <property type="entry name" value="LivM-like"/>
</dbReference>
<organism evidence="7 8">
    <name type="scientific">Mesorhizobium helmanticense</name>
    <dbReference type="NCBI Taxonomy" id="1776423"/>
    <lineage>
        <taxon>Bacteria</taxon>
        <taxon>Pseudomonadati</taxon>
        <taxon>Pseudomonadota</taxon>
        <taxon>Alphaproteobacteria</taxon>
        <taxon>Hyphomicrobiales</taxon>
        <taxon>Phyllobacteriaceae</taxon>
        <taxon>Mesorhizobium</taxon>
    </lineage>
</organism>
<feature type="transmembrane region" description="Helical" evidence="6">
    <location>
        <begin position="224"/>
        <end position="246"/>
    </location>
</feature>
<feature type="transmembrane region" description="Helical" evidence="6">
    <location>
        <begin position="124"/>
        <end position="143"/>
    </location>
</feature>
<sequence>MSEGSTPQGKHPTHSVAPALRSLVPVLVVLTLIALVPLLSPSNRFLSLAISAGINVIALYGLSVLFGQTGILSMGHAALVGVGAYTAAILARDFGVGFWLALPVAALTSAVFAMIVGIPSLRVGGHHFVIMTFAFGQLLAIVLTNGGDYTGAATGLDMVGPVNLFGADMGDLTRYYLMVVAFVAVAAVASWAIINSSYGRTLRAIRENEKLAASLGINVGRHKIGAFVVSGVFAGISGVLLANFLGHISPTQFASFPSIYLALMVMIGGARLITGPLAGGILVAFLPEVLNLDPVQSRIVYGVCLIAVILLLPDGLIAGIAAFVRKVFTAKSKERQRQENGVVSNPSEARR</sequence>
<dbReference type="Pfam" id="PF02653">
    <property type="entry name" value="BPD_transp_2"/>
    <property type="match status" value="1"/>
</dbReference>
<comment type="caution">
    <text evidence="7">The sequence shown here is derived from an EMBL/GenBank/DDBJ whole genome shotgun (WGS) entry which is preliminary data.</text>
</comment>
<comment type="subcellular location">
    <subcellularLocation>
        <location evidence="1">Cell membrane</location>
        <topology evidence="1">Multi-pass membrane protein</topology>
    </subcellularLocation>
</comment>
<feature type="transmembrane region" description="Helical" evidence="6">
    <location>
        <begin position="175"/>
        <end position="194"/>
    </location>
</feature>
<feature type="transmembrane region" description="Helical" evidence="6">
    <location>
        <begin position="71"/>
        <end position="91"/>
    </location>
</feature>
<keyword evidence="3 6" id="KW-0812">Transmembrane</keyword>